<keyword evidence="12" id="KW-0106">Calcium</keyword>
<feature type="active site" description="Proton donor/acceptor" evidence="14">
    <location>
        <position position="209"/>
    </location>
</feature>
<dbReference type="PANTHER" id="PTHR10907:SF47">
    <property type="entry name" value="REGUCALCIN"/>
    <property type="match status" value="1"/>
</dbReference>
<gene>
    <name evidence="17" type="ORF">KCTCHS21_36470</name>
</gene>
<feature type="binding site" evidence="15">
    <location>
        <position position="209"/>
    </location>
    <ligand>
        <name>a divalent metal cation</name>
        <dbReference type="ChEBI" id="CHEBI:60240"/>
    </ligand>
</feature>
<protein>
    <recommendedName>
        <fullName evidence="8">Regucalcin</fullName>
        <ecNumber evidence="7">3.1.1.17</ecNumber>
    </recommendedName>
    <alternativeName>
        <fullName evidence="13">Gluconolactonase</fullName>
    </alternativeName>
</protein>
<evidence type="ECO:0000256" key="11">
    <source>
        <dbReference type="ARBA" id="ARBA00022801"/>
    </source>
</evidence>
<name>A0A3T1D848_9BACL</name>
<keyword evidence="18" id="KW-1185">Reference proteome</keyword>
<comment type="subcellular location">
    <subcellularLocation>
        <location evidence="5">Cytoplasm</location>
    </subcellularLocation>
</comment>
<keyword evidence="10 15" id="KW-0479">Metal-binding</keyword>
<dbReference type="EMBL" id="AP019400">
    <property type="protein sequence ID" value="BBI34248.1"/>
    <property type="molecule type" value="Genomic_DNA"/>
</dbReference>
<evidence type="ECO:0000256" key="10">
    <source>
        <dbReference type="ARBA" id="ARBA00022723"/>
    </source>
</evidence>
<dbReference type="PRINTS" id="PR01791">
    <property type="entry name" value="REGUCALCIN"/>
</dbReference>
<keyword evidence="15" id="KW-0862">Zinc</keyword>
<reference evidence="17 18" key="1">
    <citation type="submission" date="2019-01" db="EMBL/GenBank/DDBJ databases">
        <title>Complete genome sequence of Cohnella hallensis HS21 isolated from Korean fir (Abies koreana) rhizospheric soil.</title>
        <authorList>
            <person name="Jiang L."/>
            <person name="Kang S.W."/>
            <person name="Kim S."/>
            <person name="Jung J."/>
            <person name="Kim C.Y."/>
            <person name="Kim D.H."/>
            <person name="Kim S.W."/>
            <person name="Lee J."/>
        </authorList>
    </citation>
    <scope>NUCLEOTIDE SEQUENCE [LARGE SCALE GENOMIC DNA]</scope>
    <source>
        <strain evidence="17 18">HS21</strain>
    </source>
</reference>
<sequence length="304" mass="33693">MILGSWGDVAVQKGLEVIEGTISTLGEGPVWLAAEKTFYWVDIIEKQIRFYKPETNEQWTIQAEQYVGAAVPAGQGRLLCALKDGFYFLDVVSGKFEKIVNPEEQLANNRFNDGKCDRSGRFWAGSMSLQGEEGTGALYSLESDGTVRKVLTDINCSNGLGWSLDDSEMYYIDTNSAREVQRFSYNPATGAIADKKIIVKLSEGQGYPDGMTVDAEGMIWVAHWEGNCVTRWNPNTGEQIDQINLPVSQVTSCCFGGEQLDELYITSAREGLSEEQLREEPLAGSCFRYKPGVKGLPVNEYKSI</sequence>
<dbReference type="KEGG" id="cohn:KCTCHS21_36470"/>
<comment type="cofactor">
    <cofactor evidence="4">
        <name>Mg(2+)</name>
        <dbReference type="ChEBI" id="CHEBI:18420"/>
    </cofactor>
</comment>
<evidence type="ECO:0000256" key="2">
    <source>
        <dbReference type="ARBA" id="ARBA00001913"/>
    </source>
</evidence>
<comment type="catalytic activity">
    <reaction evidence="1">
        <text>D-glucono-1,5-lactone + H2O = D-gluconate + H(+)</text>
        <dbReference type="Rhea" id="RHEA:10440"/>
        <dbReference type="ChEBI" id="CHEBI:15377"/>
        <dbReference type="ChEBI" id="CHEBI:15378"/>
        <dbReference type="ChEBI" id="CHEBI:16217"/>
        <dbReference type="ChEBI" id="CHEBI:18391"/>
        <dbReference type="EC" id="3.1.1.17"/>
    </reaction>
</comment>
<evidence type="ECO:0000256" key="3">
    <source>
        <dbReference type="ARBA" id="ARBA00001936"/>
    </source>
</evidence>
<dbReference type="Pfam" id="PF08450">
    <property type="entry name" value="SGL"/>
    <property type="match status" value="1"/>
</dbReference>
<dbReference type="EC" id="3.1.1.17" evidence="7"/>
<dbReference type="PRINTS" id="PR01790">
    <property type="entry name" value="SMP30FAMILY"/>
</dbReference>
<dbReference type="GO" id="GO:0019853">
    <property type="term" value="P:L-ascorbic acid biosynthetic process"/>
    <property type="evidence" value="ECO:0007669"/>
    <property type="project" value="TreeGrafter"/>
</dbReference>
<evidence type="ECO:0000313" key="18">
    <source>
        <dbReference type="Proteomes" id="UP000289856"/>
    </source>
</evidence>
<dbReference type="GO" id="GO:0005509">
    <property type="term" value="F:calcium ion binding"/>
    <property type="evidence" value="ECO:0007669"/>
    <property type="project" value="InterPro"/>
</dbReference>
<comment type="cofactor">
    <cofactor evidence="15">
        <name>Zn(2+)</name>
        <dbReference type="ChEBI" id="CHEBI:29105"/>
    </cofactor>
    <text evidence="15">Binds 1 divalent metal cation per subunit.</text>
</comment>
<evidence type="ECO:0000256" key="13">
    <source>
        <dbReference type="ARBA" id="ARBA00032464"/>
    </source>
</evidence>
<feature type="binding site" evidence="15">
    <location>
        <position position="110"/>
    </location>
    <ligand>
        <name>substrate</name>
    </ligand>
</feature>
<dbReference type="Proteomes" id="UP000289856">
    <property type="component" value="Chromosome"/>
</dbReference>
<dbReference type="Gene3D" id="2.120.10.30">
    <property type="entry name" value="TolB, C-terminal domain"/>
    <property type="match status" value="1"/>
</dbReference>
<evidence type="ECO:0000256" key="14">
    <source>
        <dbReference type="PIRSR" id="PIRSR605511-1"/>
    </source>
</evidence>
<evidence type="ECO:0000256" key="6">
    <source>
        <dbReference type="ARBA" id="ARBA00008853"/>
    </source>
</evidence>
<evidence type="ECO:0000259" key="16">
    <source>
        <dbReference type="Pfam" id="PF08450"/>
    </source>
</evidence>
<keyword evidence="9" id="KW-0963">Cytoplasm</keyword>
<evidence type="ECO:0000256" key="1">
    <source>
        <dbReference type="ARBA" id="ARBA00001589"/>
    </source>
</evidence>
<organism evidence="17 18">
    <name type="scientific">Cohnella abietis</name>
    <dbReference type="NCBI Taxonomy" id="2507935"/>
    <lineage>
        <taxon>Bacteria</taxon>
        <taxon>Bacillati</taxon>
        <taxon>Bacillota</taxon>
        <taxon>Bacilli</taxon>
        <taxon>Bacillales</taxon>
        <taxon>Paenibacillaceae</taxon>
        <taxon>Cohnella</taxon>
    </lineage>
</organism>
<keyword evidence="11" id="KW-0378">Hydrolase</keyword>
<dbReference type="InterPro" id="IPR011042">
    <property type="entry name" value="6-blade_b-propeller_TolB-like"/>
</dbReference>
<dbReference type="GO" id="GO:0005737">
    <property type="term" value="C:cytoplasm"/>
    <property type="evidence" value="ECO:0007669"/>
    <property type="project" value="UniProtKB-SubCell"/>
</dbReference>
<dbReference type="PANTHER" id="PTHR10907">
    <property type="entry name" value="REGUCALCIN"/>
    <property type="match status" value="1"/>
</dbReference>
<accession>A0A3T1D848</accession>
<feature type="binding site" evidence="15">
    <location>
        <position position="27"/>
    </location>
    <ligand>
        <name>a divalent metal cation</name>
        <dbReference type="ChEBI" id="CHEBI:60240"/>
    </ligand>
</feature>
<comment type="similarity">
    <text evidence="6">Belongs to the SMP-30/CGR1 family.</text>
</comment>
<evidence type="ECO:0000256" key="7">
    <source>
        <dbReference type="ARBA" id="ARBA00013227"/>
    </source>
</evidence>
<evidence type="ECO:0000256" key="8">
    <source>
        <dbReference type="ARBA" id="ARBA00016808"/>
    </source>
</evidence>
<dbReference type="SUPFAM" id="SSF63829">
    <property type="entry name" value="Calcium-dependent phosphotriesterase"/>
    <property type="match status" value="1"/>
</dbReference>
<feature type="domain" description="SMP-30/Gluconolactonase/LRE-like region" evidence="16">
    <location>
        <begin position="25"/>
        <end position="269"/>
    </location>
</feature>
<feature type="binding site" evidence="15">
    <location>
        <position position="112"/>
    </location>
    <ligand>
        <name>substrate</name>
    </ligand>
</feature>
<comment type="cofactor">
    <cofactor evidence="2">
        <name>Ca(2+)</name>
        <dbReference type="ChEBI" id="CHEBI:29108"/>
    </cofactor>
</comment>
<evidence type="ECO:0000256" key="12">
    <source>
        <dbReference type="ARBA" id="ARBA00022837"/>
    </source>
</evidence>
<evidence type="ECO:0000313" key="17">
    <source>
        <dbReference type="EMBL" id="BBI34248.1"/>
    </source>
</evidence>
<dbReference type="InterPro" id="IPR005511">
    <property type="entry name" value="SMP-30"/>
</dbReference>
<dbReference type="GO" id="GO:0030234">
    <property type="term" value="F:enzyme regulator activity"/>
    <property type="evidence" value="ECO:0007669"/>
    <property type="project" value="InterPro"/>
</dbReference>
<dbReference type="InterPro" id="IPR013658">
    <property type="entry name" value="SGL"/>
</dbReference>
<feature type="binding site" evidence="15">
    <location>
        <position position="158"/>
    </location>
    <ligand>
        <name>a divalent metal cation</name>
        <dbReference type="ChEBI" id="CHEBI:60240"/>
    </ligand>
</feature>
<comment type="cofactor">
    <cofactor evidence="3">
        <name>Mn(2+)</name>
        <dbReference type="ChEBI" id="CHEBI:29035"/>
    </cofactor>
</comment>
<dbReference type="AlphaFoldDB" id="A0A3T1D848"/>
<evidence type="ECO:0000256" key="15">
    <source>
        <dbReference type="PIRSR" id="PIRSR605511-2"/>
    </source>
</evidence>
<proteinExistence type="inferred from homology"/>
<evidence type="ECO:0000256" key="4">
    <source>
        <dbReference type="ARBA" id="ARBA00001946"/>
    </source>
</evidence>
<dbReference type="GO" id="GO:0004341">
    <property type="term" value="F:gluconolactonase activity"/>
    <property type="evidence" value="ECO:0007669"/>
    <property type="project" value="UniProtKB-EC"/>
</dbReference>
<evidence type="ECO:0000256" key="9">
    <source>
        <dbReference type="ARBA" id="ARBA00022490"/>
    </source>
</evidence>
<evidence type="ECO:0000256" key="5">
    <source>
        <dbReference type="ARBA" id="ARBA00004496"/>
    </source>
</evidence>
<dbReference type="InterPro" id="IPR008367">
    <property type="entry name" value="Regucalcin"/>
</dbReference>